<organism evidence="2 3">
    <name type="scientific">Flavobacterium orientale</name>
    <dbReference type="NCBI Taxonomy" id="1756020"/>
    <lineage>
        <taxon>Bacteria</taxon>
        <taxon>Pseudomonadati</taxon>
        <taxon>Bacteroidota</taxon>
        <taxon>Flavobacteriia</taxon>
        <taxon>Flavobacteriales</taxon>
        <taxon>Flavobacteriaceae</taxon>
        <taxon>Flavobacterium</taxon>
    </lineage>
</organism>
<evidence type="ECO:0000259" key="1">
    <source>
        <dbReference type="Pfam" id="PF18925"/>
    </source>
</evidence>
<reference evidence="2" key="2">
    <citation type="submission" date="2020-09" db="EMBL/GenBank/DDBJ databases">
        <authorList>
            <person name="Sun Q."/>
            <person name="Zhou Y."/>
        </authorList>
    </citation>
    <scope>NUCLEOTIDE SEQUENCE</scope>
    <source>
        <strain evidence="2">CGMCC 1.12506</strain>
    </source>
</reference>
<proteinExistence type="predicted"/>
<dbReference type="InterPro" id="IPR043732">
    <property type="entry name" value="DUF5675"/>
</dbReference>
<keyword evidence="3" id="KW-1185">Reference proteome</keyword>
<comment type="caution">
    <text evidence="2">The sequence shown here is derived from an EMBL/GenBank/DDBJ whole genome shotgun (WGS) entry which is preliminary data.</text>
</comment>
<name>A0A916Y9M4_9FLAO</name>
<dbReference type="AlphaFoldDB" id="A0A916Y9M4"/>
<dbReference type="Proteomes" id="UP000625735">
    <property type="component" value="Unassembled WGS sequence"/>
</dbReference>
<evidence type="ECO:0000313" key="3">
    <source>
        <dbReference type="Proteomes" id="UP000625735"/>
    </source>
</evidence>
<dbReference type="EMBL" id="BMFG01000013">
    <property type="protein sequence ID" value="GGD35401.1"/>
    <property type="molecule type" value="Genomic_DNA"/>
</dbReference>
<reference evidence="2" key="1">
    <citation type="journal article" date="2014" name="Int. J. Syst. Evol. Microbiol.">
        <title>Complete genome sequence of Corynebacterium casei LMG S-19264T (=DSM 44701T), isolated from a smear-ripened cheese.</title>
        <authorList>
            <consortium name="US DOE Joint Genome Institute (JGI-PGF)"/>
            <person name="Walter F."/>
            <person name="Albersmeier A."/>
            <person name="Kalinowski J."/>
            <person name="Ruckert C."/>
        </authorList>
    </citation>
    <scope>NUCLEOTIDE SEQUENCE</scope>
    <source>
        <strain evidence="2">CGMCC 1.12506</strain>
    </source>
</reference>
<dbReference type="Pfam" id="PF18925">
    <property type="entry name" value="DUF5675"/>
    <property type="match status" value="1"/>
</dbReference>
<feature type="domain" description="DUF5675" evidence="1">
    <location>
        <begin position="4"/>
        <end position="115"/>
    </location>
</feature>
<gene>
    <name evidence="2" type="ORF">GCM10011343_26590</name>
</gene>
<sequence>MILTLKRTYFPKGVNGKLTCDGQLVCYTIELPWNDNARQVSCIPEGEYFIEKRYSSKYRWHMEVKGVPNRDYILFHAANHALTELKGCIAPVLTLSGPGEGLYSRRAFNQLKALVYAAIERGERVVVTITS</sequence>
<accession>A0A916Y9M4</accession>
<dbReference type="RefSeq" id="WP_188363089.1">
    <property type="nucleotide sequence ID" value="NZ_BMFG01000013.1"/>
</dbReference>
<protein>
    <recommendedName>
        <fullName evidence="1">DUF5675 domain-containing protein</fullName>
    </recommendedName>
</protein>
<evidence type="ECO:0000313" key="2">
    <source>
        <dbReference type="EMBL" id="GGD35401.1"/>
    </source>
</evidence>